<dbReference type="OrthoDB" id="2276207at2759"/>
<dbReference type="AlphaFoldDB" id="A0A1X0QND6"/>
<dbReference type="VEuPathDB" id="FungiDB:BCV72DRAFT_339537"/>
<reference evidence="2" key="1">
    <citation type="journal article" date="2016" name="Proc. Natl. Acad. Sci. U.S.A.">
        <title>Lipid metabolic changes in an early divergent fungus govern the establishment of a mutualistic symbiosis with endobacteria.</title>
        <authorList>
            <person name="Lastovetsky O.A."/>
            <person name="Gaspar M.L."/>
            <person name="Mondo S.J."/>
            <person name="LaButti K.M."/>
            <person name="Sandor L."/>
            <person name="Grigoriev I.V."/>
            <person name="Henry S.A."/>
            <person name="Pawlowska T.E."/>
        </authorList>
    </citation>
    <scope>NUCLEOTIDE SEQUENCE [LARGE SCALE GENOMIC DNA]</scope>
    <source>
        <strain evidence="2">ATCC 52814</strain>
    </source>
</reference>
<sequence length="108" mass="12159">MLTLGQASCLVLGYKLSDTNRQRAKKQLQKCGLVAIHLRDQDPMRPTAIGLDVFERDPFTFVTYPSTPTLVSTDFFACDDNNDDQINFDVDNNKDNSNNNEHTDSDSD</sequence>
<proteinExistence type="predicted"/>
<organism evidence="2">
    <name type="scientific">Rhizopus microsporus var. microsporus</name>
    <dbReference type="NCBI Taxonomy" id="86635"/>
    <lineage>
        <taxon>Eukaryota</taxon>
        <taxon>Fungi</taxon>
        <taxon>Fungi incertae sedis</taxon>
        <taxon>Mucoromycota</taxon>
        <taxon>Mucoromycotina</taxon>
        <taxon>Mucoromycetes</taxon>
        <taxon>Mucorales</taxon>
        <taxon>Mucorineae</taxon>
        <taxon>Rhizopodaceae</taxon>
        <taxon>Rhizopus</taxon>
    </lineage>
</organism>
<dbReference type="Proteomes" id="UP000242414">
    <property type="component" value="Unassembled WGS sequence"/>
</dbReference>
<feature type="region of interest" description="Disordered" evidence="1">
    <location>
        <begin position="87"/>
        <end position="108"/>
    </location>
</feature>
<name>A0A1X0QND6_RHIZD</name>
<evidence type="ECO:0000313" key="2">
    <source>
        <dbReference type="EMBL" id="ORE01273.1"/>
    </source>
</evidence>
<gene>
    <name evidence="2" type="ORF">BCV72DRAFT_339537</name>
</gene>
<dbReference type="EMBL" id="KV922158">
    <property type="protein sequence ID" value="ORE01273.1"/>
    <property type="molecule type" value="Genomic_DNA"/>
</dbReference>
<feature type="compositionally biased region" description="Low complexity" evidence="1">
    <location>
        <begin position="87"/>
        <end position="100"/>
    </location>
</feature>
<evidence type="ECO:0000256" key="1">
    <source>
        <dbReference type="SAM" id="MobiDB-lite"/>
    </source>
</evidence>
<accession>A0A1X0QND6</accession>
<protein>
    <submittedName>
        <fullName evidence="2">Uncharacterized protein</fullName>
    </submittedName>
</protein>